<proteinExistence type="predicted"/>
<evidence type="ECO:0000256" key="4">
    <source>
        <dbReference type="ARBA" id="ARBA00022840"/>
    </source>
</evidence>
<dbReference type="OMA" id="LEVGHCF"/>
<evidence type="ECO:0000256" key="3">
    <source>
        <dbReference type="ARBA" id="ARBA00022741"/>
    </source>
</evidence>
<dbReference type="SUPFAM" id="SSF52954">
    <property type="entry name" value="Class II aaRS ABD-related"/>
    <property type="match status" value="1"/>
</dbReference>
<organism evidence="11 12">
    <name type="scientific">Eimeria acervulina</name>
    <name type="common">Coccidian parasite</name>
    <dbReference type="NCBI Taxonomy" id="5801"/>
    <lineage>
        <taxon>Eukaryota</taxon>
        <taxon>Sar</taxon>
        <taxon>Alveolata</taxon>
        <taxon>Apicomplexa</taxon>
        <taxon>Conoidasida</taxon>
        <taxon>Coccidia</taxon>
        <taxon>Eucoccidiorida</taxon>
        <taxon>Eimeriorina</taxon>
        <taxon>Eimeriidae</taxon>
        <taxon>Eimeria</taxon>
    </lineage>
</organism>
<dbReference type="PRINTS" id="PR01046">
    <property type="entry name" value="TRNASYNTHPRO"/>
</dbReference>
<keyword evidence="2" id="KW-0436">Ligase</keyword>
<dbReference type="GeneID" id="25268953"/>
<evidence type="ECO:0000256" key="2">
    <source>
        <dbReference type="ARBA" id="ARBA00022598"/>
    </source>
</evidence>
<name>U6GT38_EIMAC</name>
<dbReference type="PANTHER" id="PTHR42753">
    <property type="entry name" value="MITOCHONDRIAL RIBOSOME PROTEIN L39/PROLYL-TRNA LIGASE FAMILY MEMBER"/>
    <property type="match status" value="1"/>
</dbReference>
<dbReference type="InterPro" id="IPR006195">
    <property type="entry name" value="aa-tRNA-synth_II"/>
</dbReference>
<sequence>MPGAVHTELGSSTASYDERLTPCVEDFSARDSASCILSEFKRSSAAPAVERGNGSTASTPADDRNATAAAAAGQLLEKARLVQATSSGMFCILPLGFRVLKKIEAVCHQELAGMASPLSLPNIMPIHWLQNSDRIRSFGPSLYRLQDRRGRQFFLPPTSEEAAAWLVASNIRSHRDLPQIFYQIGPKFRDEARPRAGCLRAREFVMLEVYSFHQDAMCREATYEKMDECFRRILTRVGTGPVHRVRADSGAMGGPCSHEYHVYSSLGSDRAVAGLDRPEKSRDSSPAVGPEMPQSCTSLEVGHCFQLPETYCQEARARFTDSRGALRMPLMNSYGLGVSRLLAHLALQHQDSKGLLFPPQVAPFCVAVLPQPAARWNDGQWAARLGKALFRILQKTAAKAGGPADVVLDDRHGLTLRQMQSHADLVGIPHQLIIKEDFLRTPGKARVLYISRGAGKADILPIRAALNRLENILFGVAMSSKR</sequence>
<reference evidence="11" key="2">
    <citation type="submission" date="2013-10" db="EMBL/GenBank/DDBJ databases">
        <authorList>
            <person name="Aslett M."/>
        </authorList>
    </citation>
    <scope>NUCLEOTIDE SEQUENCE</scope>
    <source>
        <strain evidence="11">Houghton</strain>
    </source>
</reference>
<evidence type="ECO:0000313" key="11">
    <source>
        <dbReference type="EMBL" id="CDI83421.1"/>
    </source>
</evidence>
<protein>
    <recommendedName>
        <fullName evidence="1">proline--tRNA ligase</fullName>
        <ecNumber evidence="1">6.1.1.15</ecNumber>
    </recommendedName>
    <alternativeName>
        <fullName evidence="7">Prolyl-tRNA synthetase</fullName>
    </alternativeName>
</protein>
<dbReference type="Gene3D" id="3.40.50.800">
    <property type="entry name" value="Anticodon-binding domain"/>
    <property type="match status" value="1"/>
</dbReference>
<dbReference type="InterPro" id="IPR002314">
    <property type="entry name" value="aa-tRNA-synt_IIb"/>
</dbReference>
<gene>
    <name evidence="11" type="ORF">EAH_00008830</name>
</gene>
<dbReference type="Gene3D" id="3.30.930.10">
    <property type="entry name" value="Bira Bifunctional Protein, Domain 2"/>
    <property type="match status" value="1"/>
</dbReference>
<dbReference type="PROSITE" id="PS50862">
    <property type="entry name" value="AA_TRNA_LIGASE_II"/>
    <property type="match status" value="1"/>
</dbReference>
<dbReference type="GO" id="GO:0006433">
    <property type="term" value="P:prolyl-tRNA aminoacylation"/>
    <property type="evidence" value="ECO:0007669"/>
    <property type="project" value="InterPro"/>
</dbReference>
<evidence type="ECO:0000256" key="6">
    <source>
        <dbReference type="ARBA" id="ARBA00023146"/>
    </source>
</evidence>
<evidence type="ECO:0000256" key="5">
    <source>
        <dbReference type="ARBA" id="ARBA00022917"/>
    </source>
</evidence>
<feature type="region of interest" description="Disordered" evidence="9">
    <location>
        <begin position="273"/>
        <end position="293"/>
    </location>
</feature>
<dbReference type="RefSeq" id="XP_013247462.1">
    <property type="nucleotide sequence ID" value="XM_013392008.1"/>
</dbReference>
<dbReference type="SUPFAM" id="SSF55681">
    <property type="entry name" value="Class II aaRS and biotin synthetases"/>
    <property type="match status" value="1"/>
</dbReference>
<keyword evidence="6 11" id="KW-0030">Aminoacyl-tRNA synthetase</keyword>
<keyword evidence="5" id="KW-0648">Protein biosynthesis</keyword>
<dbReference type="VEuPathDB" id="ToxoDB:EAH_00008830"/>
<evidence type="ECO:0000256" key="7">
    <source>
        <dbReference type="ARBA" id="ARBA00029731"/>
    </source>
</evidence>
<dbReference type="GO" id="GO:0005739">
    <property type="term" value="C:mitochondrion"/>
    <property type="evidence" value="ECO:0007669"/>
    <property type="project" value="TreeGrafter"/>
</dbReference>
<dbReference type="EMBL" id="HG673411">
    <property type="protein sequence ID" value="CDI83421.1"/>
    <property type="molecule type" value="Genomic_DNA"/>
</dbReference>
<dbReference type="EC" id="6.1.1.15" evidence="1"/>
<dbReference type="AlphaFoldDB" id="U6GT38"/>
<accession>U6GT38</accession>
<comment type="catalytic activity">
    <reaction evidence="8">
        <text>tRNA(Pro) + L-proline + ATP = L-prolyl-tRNA(Pro) + AMP + diphosphate</text>
        <dbReference type="Rhea" id="RHEA:14305"/>
        <dbReference type="Rhea" id="RHEA-COMP:9700"/>
        <dbReference type="Rhea" id="RHEA-COMP:9702"/>
        <dbReference type="ChEBI" id="CHEBI:30616"/>
        <dbReference type="ChEBI" id="CHEBI:33019"/>
        <dbReference type="ChEBI" id="CHEBI:60039"/>
        <dbReference type="ChEBI" id="CHEBI:78442"/>
        <dbReference type="ChEBI" id="CHEBI:78532"/>
        <dbReference type="ChEBI" id="CHEBI:456215"/>
        <dbReference type="EC" id="6.1.1.15"/>
    </reaction>
</comment>
<reference evidence="11" key="1">
    <citation type="submission" date="2013-10" db="EMBL/GenBank/DDBJ databases">
        <title>Genomic analysis of the causative agents of coccidiosis in chickens.</title>
        <authorList>
            <person name="Reid A.J."/>
            <person name="Blake D."/>
            <person name="Billington K."/>
            <person name="Browne H."/>
            <person name="Dunn M."/>
            <person name="Hung S."/>
            <person name="Kawahara F."/>
            <person name="Miranda-Saavedra D."/>
            <person name="Mourier T."/>
            <person name="Nagra H."/>
            <person name="Otto T.D."/>
            <person name="Rawlings N."/>
            <person name="Sanchez A."/>
            <person name="Sanders M."/>
            <person name="Subramaniam C."/>
            <person name="Tay Y."/>
            <person name="Dear P."/>
            <person name="Doerig C."/>
            <person name="Gruber A."/>
            <person name="Parkinson J."/>
            <person name="Shirley M."/>
            <person name="Wan K.L."/>
            <person name="Berriman M."/>
            <person name="Tomley F."/>
            <person name="Pain A."/>
        </authorList>
    </citation>
    <scope>NUCLEOTIDE SEQUENCE</scope>
    <source>
        <strain evidence="11">Houghton</strain>
    </source>
</reference>
<evidence type="ECO:0000259" key="10">
    <source>
        <dbReference type="PROSITE" id="PS50862"/>
    </source>
</evidence>
<dbReference type="InterPro" id="IPR002316">
    <property type="entry name" value="Pro-tRNA-ligase_IIa"/>
</dbReference>
<dbReference type="InterPro" id="IPR036621">
    <property type="entry name" value="Anticodon-bd_dom_sf"/>
</dbReference>
<evidence type="ECO:0000256" key="1">
    <source>
        <dbReference type="ARBA" id="ARBA00012831"/>
    </source>
</evidence>
<evidence type="ECO:0000256" key="8">
    <source>
        <dbReference type="ARBA" id="ARBA00047671"/>
    </source>
</evidence>
<dbReference type="InterPro" id="IPR050062">
    <property type="entry name" value="Pro-tRNA_synthetase"/>
</dbReference>
<keyword evidence="3" id="KW-0547">Nucleotide-binding</keyword>
<evidence type="ECO:0000256" key="9">
    <source>
        <dbReference type="SAM" id="MobiDB-lite"/>
    </source>
</evidence>
<dbReference type="Pfam" id="PF00587">
    <property type="entry name" value="tRNA-synt_2b"/>
    <property type="match status" value="1"/>
</dbReference>
<keyword evidence="4" id="KW-0067">ATP-binding</keyword>
<feature type="domain" description="Aminoacyl-transfer RNA synthetases class-II family profile" evidence="10">
    <location>
        <begin position="109"/>
        <end position="358"/>
    </location>
</feature>
<dbReference type="Proteomes" id="UP000018050">
    <property type="component" value="Unassembled WGS sequence"/>
</dbReference>
<dbReference type="InterPro" id="IPR045864">
    <property type="entry name" value="aa-tRNA-synth_II/BPL/LPL"/>
</dbReference>
<evidence type="ECO:0000313" key="12">
    <source>
        <dbReference type="Proteomes" id="UP000018050"/>
    </source>
</evidence>
<dbReference type="OrthoDB" id="10267474at2759"/>
<dbReference type="PANTHER" id="PTHR42753:SF2">
    <property type="entry name" value="PROLINE--TRNA LIGASE"/>
    <property type="match status" value="1"/>
</dbReference>
<keyword evidence="12" id="KW-1185">Reference proteome</keyword>
<dbReference type="GO" id="GO:0005524">
    <property type="term" value="F:ATP binding"/>
    <property type="evidence" value="ECO:0007669"/>
    <property type="project" value="UniProtKB-KW"/>
</dbReference>
<dbReference type="GO" id="GO:0004827">
    <property type="term" value="F:proline-tRNA ligase activity"/>
    <property type="evidence" value="ECO:0007669"/>
    <property type="project" value="UniProtKB-EC"/>
</dbReference>